<evidence type="ECO:0000313" key="14">
    <source>
        <dbReference type="EMBL" id="KAL2042948.1"/>
    </source>
</evidence>
<evidence type="ECO:0000259" key="13">
    <source>
        <dbReference type="Pfam" id="PF26253"/>
    </source>
</evidence>
<evidence type="ECO:0000256" key="3">
    <source>
        <dbReference type="ARBA" id="ARBA00022484"/>
    </source>
</evidence>
<feature type="region of interest" description="Disordered" evidence="10">
    <location>
        <begin position="62"/>
        <end position="134"/>
    </location>
</feature>
<sequence>MAVQAPNAMILGGKPTQLDPILPTLWNAQMYKQSKGAYGKAAVRLPNVDHRLPLEKCASELEVAPESDQHSSFTPPLSSASSSSSFEQDQQSVESSSRKLEQNVNESSRDLFPRGSRGCGDHRNQGIKAAKPKYQRENIARQKAIEAAYTTSGDTLQSNTATSESVEPPTSIYSYSSTSWASRIGSQPVVRLPQQQSLEPHRMEATSNTSHSSFLPPTPLRHERVNKISNPLSSYGLSDNTFQCSTLRTPYSQKPSNQAGGYRRPNHNNWIRWAELSVKVFDLPPTTTTRDLYQCFSREGNVVMIELYENARGEREGKGVVRFNPPPARPFWEQERYCVSIAGYENLHARLRLDPRPRTFQHPSPVDHRKKYPEFMIMHAESLDFGMMLDETTMMRMCTALPNSETEITFRQDMFHREITVEFPMRIIDPRTHKGNNGGHNVGRYDRTDCFRFCIPFSQTKMIRHIGTEGGRMALLITLPTPPKFFKLIDKAQSHDDASRFWKDRDAWYRQTDVVYDPNHLRKKGLTLQRTKPIIDLGRWTTYRLVFDMSSNGSHVYANMRQALTDYNIKILPFPEFRVARPDRPAVWELLDRPARTTNGLDEFIQDSPPHLAFEVRYQLEVCISNGYLNEYNLSRAFVDQLLSMNVGQARDLLEYVANQGKARLDPMTLFQLTVGDGALLRSKIPYYCVHIRSATVTPTTIYFQTPVAETSNRVIREYAAHADRFLRVRFTDEKLEGAIHSHKGNTMNEIFTRVKRVLTNGIIIGDRQYEYLASGNSQFREHGAYFFAPLPNLPTEKIRKWMGLFSEIKTVPLYASRLGQCFSTTRAIHGAKASIVEIPDIERNGFKFTDGVGRISPFLAYLTASELGIMHDSGEPPSVFQIRLGGCKGILAVSPSTGAREIHIRQSQYKFPAMHEGLEIVRWSQYACANLNRQLILILSALGVPDHVFLQKMRLQLSNLERAMTDESTALRILQKDVDHHQMTLSVASMILDGFQRCEEPFMISLLHLWRAWSIKYLKEKARITIGGGALLFGCVDETAILRGHFNDAHKPSVNATVEEKAKYVPEVFVQLSKGAGDKSEVILGPILLARNPSLHPGDVRVVCGVDVPELYHLKDVVVLPQTGDRDVAGMCSGGDLDGDDFLVIWDHDLLPFEWNVEPMDYSRPPALKHGHSIGVDDLTTFFVTYMKNDTLAHIANSHQAMADLLEEGVKDEKCLRLAALHSMAVDYVKTGQPAQMTRDLRPHKYPHFMNNEHRKPDQIYVSRKVLGQLYDQVEQIDFVPSFALPFDDRILLAYDLSAEILQRASNTKQEYDAHVRRIMAQHEIKTEFEVWSTFVLQHTKVTSAFKFHEVIGELSIALKQQFRALCRERAGGNDFEQLGPFVAAMYKITSAEMASALRECQQFNIVGGQRRPLREMTPDNMPLMSFPWLFADILGKIAKRNTFSMSGQLPVYEQATLAFQTARESSESARTRIDSVRSRRDRQAPSLLDADDDLETADGVTHRGEILELFEKSVQSNDLRKGQEEEALPSDKRNAVSSASSESGKPSSPGLGLNLRKPSFGPAKLVAHGPSRAGSISVSQSDNIGDSSPVSLSLSSEHPASLVDLEETLWVDAASLDEDGRDEASKLARGGRMPHRSNLRLLQEFMSNSESDSEGSRQPNEKPLYNNGEPSSLLYESERELASPSEGGFHDRKQKSGAAEKGEEEEGKEEEGEDGAADSDLEAEEAEIYFDIEPGLLDQLANIGADDP</sequence>
<keyword evidence="3" id="KW-0696">RNA-directed RNA polymerase</keyword>
<proteinExistence type="inferred from homology"/>
<dbReference type="SUPFAM" id="SSF54928">
    <property type="entry name" value="RNA-binding domain, RBD"/>
    <property type="match status" value="1"/>
</dbReference>
<gene>
    <name evidence="14" type="ORF">N7G274_004006</name>
</gene>
<dbReference type="InterPro" id="IPR058752">
    <property type="entry name" value="RDRP_C_head"/>
</dbReference>
<keyword evidence="5" id="KW-0548">Nucleotidyltransferase</keyword>
<feature type="region of interest" description="Disordered" evidence="10">
    <location>
        <begin position="1518"/>
        <end position="1596"/>
    </location>
</feature>
<comment type="caution">
    <text evidence="14">The sequence shown here is derived from an EMBL/GenBank/DDBJ whole genome shotgun (WGS) entry which is preliminary data.</text>
</comment>
<evidence type="ECO:0000256" key="9">
    <source>
        <dbReference type="SAM" id="Coils"/>
    </source>
</evidence>
<dbReference type="PANTHER" id="PTHR23079:SF55">
    <property type="entry name" value="RNA-DIRECTED RNA POLYMERASE"/>
    <property type="match status" value="1"/>
</dbReference>
<dbReference type="EC" id="2.7.7.48" evidence="2"/>
<evidence type="ECO:0000259" key="12">
    <source>
        <dbReference type="Pfam" id="PF05183"/>
    </source>
</evidence>
<name>A0ABR4AD10_9LECA</name>
<feature type="region of interest" description="Disordered" evidence="10">
    <location>
        <begin position="1619"/>
        <end position="1729"/>
    </location>
</feature>
<evidence type="ECO:0000313" key="15">
    <source>
        <dbReference type="Proteomes" id="UP001590950"/>
    </source>
</evidence>
<comment type="catalytic activity">
    <reaction evidence="8">
        <text>RNA(n) + a ribonucleoside 5'-triphosphate = RNA(n+1) + diphosphate</text>
        <dbReference type="Rhea" id="RHEA:21248"/>
        <dbReference type="Rhea" id="RHEA-COMP:14527"/>
        <dbReference type="Rhea" id="RHEA-COMP:17342"/>
        <dbReference type="ChEBI" id="CHEBI:33019"/>
        <dbReference type="ChEBI" id="CHEBI:61557"/>
        <dbReference type="ChEBI" id="CHEBI:140395"/>
        <dbReference type="EC" id="2.7.7.48"/>
    </reaction>
</comment>
<keyword evidence="4" id="KW-0808">Transferase</keyword>
<dbReference type="InterPro" id="IPR007855">
    <property type="entry name" value="RDRP"/>
</dbReference>
<feature type="domain" description="RRM" evidence="11">
    <location>
        <begin position="280"/>
        <end position="324"/>
    </location>
</feature>
<dbReference type="PANTHER" id="PTHR23079">
    <property type="entry name" value="RNA-DEPENDENT RNA POLYMERASE"/>
    <property type="match status" value="1"/>
</dbReference>
<evidence type="ECO:0000259" key="11">
    <source>
        <dbReference type="Pfam" id="PF00076"/>
    </source>
</evidence>
<dbReference type="Pfam" id="PF05183">
    <property type="entry name" value="RdRP"/>
    <property type="match status" value="1"/>
</dbReference>
<keyword evidence="6" id="KW-0694">RNA-binding</keyword>
<evidence type="ECO:0000256" key="7">
    <source>
        <dbReference type="ARBA" id="ARBA00023158"/>
    </source>
</evidence>
<feature type="compositionally biased region" description="Basic and acidic residues" evidence="10">
    <location>
        <begin position="1520"/>
        <end position="1536"/>
    </location>
</feature>
<dbReference type="Pfam" id="PF26253">
    <property type="entry name" value="RdRP_head"/>
    <property type="match status" value="1"/>
</dbReference>
<organism evidence="14 15">
    <name type="scientific">Stereocaulon virgatum</name>
    <dbReference type="NCBI Taxonomy" id="373712"/>
    <lineage>
        <taxon>Eukaryota</taxon>
        <taxon>Fungi</taxon>
        <taxon>Dikarya</taxon>
        <taxon>Ascomycota</taxon>
        <taxon>Pezizomycotina</taxon>
        <taxon>Lecanoromycetes</taxon>
        <taxon>OSLEUM clade</taxon>
        <taxon>Lecanoromycetidae</taxon>
        <taxon>Lecanorales</taxon>
        <taxon>Lecanorineae</taxon>
        <taxon>Stereocaulaceae</taxon>
        <taxon>Stereocaulon</taxon>
    </lineage>
</organism>
<dbReference type="InterPro" id="IPR057596">
    <property type="entry name" value="RDRP_core"/>
</dbReference>
<evidence type="ECO:0000256" key="2">
    <source>
        <dbReference type="ARBA" id="ARBA00012494"/>
    </source>
</evidence>
<feature type="domain" description="RDRP core" evidence="12">
    <location>
        <begin position="697"/>
        <end position="1275"/>
    </location>
</feature>
<protein>
    <recommendedName>
        <fullName evidence="2">RNA-directed RNA polymerase</fullName>
        <ecNumber evidence="2">2.7.7.48</ecNumber>
    </recommendedName>
</protein>
<evidence type="ECO:0000256" key="8">
    <source>
        <dbReference type="ARBA" id="ARBA00048744"/>
    </source>
</evidence>
<dbReference type="InterPro" id="IPR000504">
    <property type="entry name" value="RRM_dom"/>
</dbReference>
<reference evidence="14 15" key="1">
    <citation type="submission" date="2024-09" db="EMBL/GenBank/DDBJ databases">
        <title>Rethinking Asexuality: The Enigmatic Case of Functional Sexual Genes in Lepraria (Stereocaulaceae).</title>
        <authorList>
            <person name="Doellman M."/>
            <person name="Sun Y."/>
            <person name="Barcenas-Pena A."/>
            <person name="Lumbsch H.T."/>
            <person name="Grewe F."/>
        </authorList>
    </citation>
    <scope>NUCLEOTIDE SEQUENCE [LARGE SCALE GENOMIC DNA]</scope>
    <source>
        <strain evidence="14 15">Mercado 3170</strain>
    </source>
</reference>
<feature type="compositionally biased region" description="Basic and acidic residues" evidence="10">
    <location>
        <begin position="1466"/>
        <end position="1485"/>
    </location>
</feature>
<feature type="compositionally biased region" description="Low complexity" evidence="10">
    <location>
        <begin position="71"/>
        <end position="95"/>
    </location>
</feature>
<evidence type="ECO:0000256" key="4">
    <source>
        <dbReference type="ARBA" id="ARBA00022679"/>
    </source>
</evidence>
<dbReference type="Proteomes" id="UP001590950">
    <property type="component" value="Unassembled WGS sequence"/>
</dbReference>
<feature type="compositionally biased region" description="Acidic residues" evidence="10">
    <location>
        <begin position="1704"/>
        <end position="1729"/>
    </location>
</feature>
<evidence type="ECO:0000256" key="1">
    <source>
        <dbReference type="ARBA" id="ARBA00005762"/>
    </source>
</evidence>
<feature type="compositionally biased region" description="Polar residues" evidence="10">
    <location>
        <begin position="1576"/>
        <end position="1588"/>
    </location>
</feature>
<feature type="coiled-coil region" evidence="9">
    <location>
        <begin position="951"/>
        <end position="978"/>
    </location>
</feature>
<keyword evidence="7" id="KW-0943">RNA-mediated gene silencing</keyword>
<feature type="compositionally biased region" description="Basic and acidic residues" evidence="10">
    <location>
        <begin position="96"/>
        <end position="112"/>
    </location>
</feature>
<keyword evidence="15" id="KW-1185">Reference proteome</keyword>
<feature type="region of interest" description="Disordered" evidence="10">
    <location>
        <begin position="1465"/>
        <end position="1498"/>
    </location>
</feature>
<dbReference type="EMBL" id="JBEFKJ010000012">
    <property type="protein sequence ID" value="KAL2042948.1"/>
    <property type="molecule type" value="Genomic_DNA"/>
</dbReference>
<evidence type="ECO:0000256" key="5">
    <source>
        <dbReference type="ARBA" id="ARBA00022695"/>
    </source>
</evidence>
<dbReference type="InterPro" id="IPR035979">
    <property type="entry name" value="RBD_domain_sf"/>
</dbReference>
<evidence type="ECO:0000256" key="6">
    <source>
        <dbReference type="ARBA" id="ARBA00022884"/>
    </source>
</evidence>
<keyword evidence="9" id="KW-0175">Coiled coil</keyword>
<feature type="domain" description="RDRP C-terminal head" evidence="13">
    <location>
        <begin position="1299"/>
        <end position="1453"/>
    </location>
</feature>
<comment type="similarity">
    <text evidence="1">Belongs to the RdRP family.</text>
</comment>
<feature type="compositionally biased region" description="Low complexity" evidence="10">
    <location>
        <begin position="1539"/>
        <end position="1550"/>
    </location>
</feature>
<evidence type="ECO:0000256" key="10">
    <source>
        <dbReference type="SAM" id="MobiDB-lite"/>
    </source>
</evidence>
<dbReference type="Pfam" id="PF00076">
    <property type="entry name" value="RRM_1"/>
    <property type="match status" value="1"/>
</dbReference>
<dbReference type="CDD" id="cd00590">
    <property type="entry name" value="RRM_SF"/>
    <property type="match status" value="1"/>
</dbReference>
<accession>A0ABR4AD10</accession>